<dbReference type="Proteomes" id="UP000515981">
    <property type="component" value="Chromosome"/>
</dbReference>
<reference evidence="1 2" key="1">
    <citation type="submission" date="2020-08" db="EMBL/GenBank/DDBJ databases">
        <authorList>
            <person name="Liu C."/>
            <person name="Sun Q."/>
        </authorList>
    </citation>
    <scope>NUCLEOTIDE SEQUENCE [LARGE SCALE GENOMIC DNA]</scope>
    <source>
        <strain evidence="1 2">NSJ-8</strain>
    </source>
</reference>
<sequence length="67" mass="7948">MSEDKIIKIIDELYEKYGVERIFYSDMETEQIIRGMKGILANLDLNKQKSYTKEDAELIKDIYGMYC</sequence>
<name>A0A7G9FSH8_9FIRM</name>
<evidence type="ECO:0000313" key="1">
    <source>
        <dbReference type="EMBL" id="QNM01510.1"/>
    </source>
</evidence>
<evidence type="ECO:0000313" key="2">
    <source>
        <dbReference type="Proteomes" id="UP000515981"/>
    </source>
</evidence>
<dbReference type="KEGG" id="ssun:H9Q77_10310"/>
<protein>
    <submittedName>
        <fullName evidence="1">Uncharacterized protein</fullName>
    </submittedName>
</protein>
<dbReference type="EMBL" id="CP060633">
    <property type="protein sequence ID" value="QNM01510.1"/>
    <property type="molecule type" value="Genomic_DNA"/>
</dbReference>
<keyword evidence="2" id="KW-1185">Reference proteome</keyword>
<gene>
    <name evidence="1" type="ORF">H9Q77_10310</name>
</gene>
<dbReference type="RefSeq" id="WP_249325444.1">
    <property type="nucleotide sequence ID" value="NZ_CP060633.1"/>
</dbReference>
<organism evidence="1 2">
    <name type="scientific">Simiaoa sunii</name>
    <dbReference type="NCBI Taxonomy" id="2763672"/>
    <lineage>
        <taxon>Bacteria</taxon>
        <taxon>Bacillati</taxon>
        <taxon>Bacillota</taxon>
        <taxon>Clostridia</taxon>
        <taxon>Lachnospirales</taxon>
        <taxon>Lachnospiraceae</taxon>
        <taxon>Simiaoa</taxon>
    </lineage>
</organism>
<dbReference type="AlphaFoldDB" id="A0A7G9FSH8"/>
<accession>A0A7G9FSH8</accession>
<proteinExistence type="predicted"/>